<keyword evidence="3" id="KW-0325">Glycoprotein</keyword>
<dbReference type="OrthoDB" id="6085115at2759"/>
<gene>
    <name evidence="5" type="ORF">B4U79_17902</name>
</gene>
<name>A0A443RK92_9ACAR</name>
<feature type="domain" description="Kazal-like" evidence="4">
    <location>
        <begin position="146"/>
        <end position="194"/>
    </location>
</feature>
<dbReference type="EMBL" id="NCKU01000389">
    <property type="protein sequence ID" value="RWS15686.1"/>
    <property type="molecule type" value="Genomic_DNA"/>
</dbReference>
<organism evidence="5 6">
    <name type="scientific">Dinothrombium tinctorium</name>
    <dbReference type="NCBI Taxonomy" id="1965070"/>
    <lineage>
        <taxon>Eukaryota</taxon>
        <taxon>Metazoa</taxon>
        <taxon>Ecdysozoa</taxon>
        <taxon>Arthropoda</taxon>
        <taxon>Chelicerata</taxon>
        <taxon>Arachnida</taxon>
        <taxon>Acari</taxon>
        <taxon>Acariformes</taxon>
        <taxon>Trombidiformes</taxon>
        <taxon>Prostigmata</taxon>
        <taxon>Anystina</taxon>
        <taxon>Parasitengona</taxon>
        <taxon>Trombidioidea</taxon>
        <taxon>Trombidiidae</taxon>
        <taxon>Dinothrombium</taxon>
    </lineage>
</organism>
<accession>A0A443RK92</accession>
<dbReference type="SMART" id="SM00280">
    <property type="entry name" value="KAZAL"/>
    <property type="match status" value="2"/>
</dbReference>
<dbReference type="CDD" id="cd00104">
    <property type="entry name" value="KAZAL_FS"/>
    <property type="match status" value="2"/>
</dbReference>
<sequence>MNLKNACFYHQCPSNRQCVLNAAGHATCVCKQCSKNELDVYAPVCGSDKQTYKSKCDLEHKSCLSQSSVFVNYVGPCTAAVNESTTTQATREEDKCSPNKCDHGERCVKVYLNITNNNRYSSNTSVASSNTTTYNNLNNNFQYICECELCPQPEEINLVCGTDRQTYKNPCLLLYTSCQQKKHIPILYSGECGE</sequence>
<dbReference type="Pfam" id="PF07648">
    <property type="entry name" value="Kazal_2"/>
    <property type="match status" value="2"/>
</dbReference>
<dbReference type="PANTHER" id="PTHR13866">
    <property type="entry name" value="SPARC OSTEONECTIN"/>
    <property type="match status" value="1"/>
</dbReference>
<keyword evidence="1" id="KW-0732">Signal</keyword>
<evidence type="ECO:0000259" key="4">
    <source>
        <dbReference type="PROSITE" id="PS51465"/>
    </source>
</evidence>
<proteinExistence type="predicted"/>
<dbReference type="GO" id="GO:0050840">
    <property type="term" value="F:extracellular matrix binding"/>
    <property type="evidence" value="ECO:0007669"/>
    <property type="project" value="TreeGrafter"/>
</dbReference>
<dbReference type="Proteomes" id="UP000285301">
    <property type="component" value="Unassembled WGS sequence"/>
</dbReference>
<evidence type="ECO:0000313" key="5">
    <source>
        <dbReference type="EMBL" id="RWS15686.1"/>
    </source>
</evidence>
<evidence type="ECO:0000256" key="1">
    <source>
        <dbReference type="ARBA" id="ARBA00022729"/>
    </source>
</evidence>
<evidence type="ECO:0000313" key="6">
    <source>
        <dbReference type="Proteomes" id="UP000285301"/>
    </source>
</evidence>
<dbReference type="Gene3D" id="3.30.60.30">
    <property type="match status" value="2"/>
</dbReference>
<keyword evidence="2" id="KW-1015">Disulfide bond</keyword>
<dbReference type="PANTHER" id="PTHR13866:SF14">
    <property type="entry name" value="BM-40"/>
    <property type="match status" value="1"/>
</dbReference>
<dbReference type="GO" id="GO:0005615">
    <property type="term" value="C:extracellular space"/>
    <property type="evidence" value="ECO:0007669"/>
    <property type="project" value="TreeGrafter"/>
</dbReference>
<dbReference type="GO" id="GO:0005518">
    <property type="term" value="F:collagen binding"/>
    <property type="evidence" value="ECO:0007669"/>
    <property type="project" value="TreeGrafter"/>
</dbReference>
<evidence type="ECO:0000256" key="2">
    <source>
        <dbReference type="ARBA" id="ARBA00023157"/>
    </source>
</evidence>
<reference evidence="5 6" key="1">
    <citation type="journal article" date="2018" name="Gigascience">
        <title>Genomes of trombidid mites reveal novel predicted allergens and laterally-transferred genes associated with secondary metabolism.</title>
        <authorList>
            <person name="Dong X."/>
            <person name="Chaisiri K."/>
            <person name="Xia D."/>
            <person name="Armstrong S.D."/>
            <person name="Fang Y."/>
            <person name="Donnelly M.J."/>
            <person name="Kadowaki T."/>
            <person name="McGarry J.W."/>
            <person name="Darby A.C."/>
            <person name="Makepeace B.L."/>
        </authorList>
    </citation>
    <scope>NUCLEOTIDE SEQUENCE [LARGE SCALE GENOMIC DNA]</scope>
    <source>
        <strain evidence="5">UoL-WK</strain>
    </source>
</reference>
<dbReference type="STRING" id="1965070.A0A443RK92"/>
<dbReference type="PROSITE" id="PS51465">
    <property type="entry name" value="KAZAL_2"/>
    <property type="match status" value="2"/>
</dbReference>
<dbReference type="InterPro" id="IPR036058">
    <property type="entry name" value="Kazal_dom_sf"/>
</dbReference>
<dbReference type="AlphaFoldDB" id="A0A443RK92"/>
<evidence type="ECO:0000256" key="3">
    <source>
        <dbReference type="ARBA" id="ARBA00023180"/>
    </source>
</evidence>
<feature type="domain" description="Kazal-like" evidence="4">
    <location>
        <begin position="29"/>
        <end position="79"/>
    </location>
</feature>
<dbReference type="GO" id="GO:0005509">
    <property type="term" value="F:calcium ion binding"/>
    <property type="evidence" value="ECO:0007669"/>
    <property type="project" value="TreeGrafter"/>
</dbReference>
<comment type="caution">
    <text evidence="5">The sequence shown here is derived from an EMBL/GenBank/DDBJ whole genome shotgun (WGS) entry which is preliminary data.</text>
</comment>
<dbReference type="InterPro" id="IPR002350">
    <property type="entry name" value="Kazal_dom"/>
</dbReference>
<keyword evidence="6" id="KW-1185">Reference proteome</keyword>
<dbReference type="SUPFAM" id="SSF100895">
    <property type="entry name" value="Kazal-type serine protease inhibitors"/>
    <property type="match status" value="2"/>
</dbReference>
<protein>
    <submittedName>
        <fullName evidence="5">Agrin-like protein 3</fullName>
    </submittedName>
</protein>